<dbReference type="PANTHER" id="PTHR40398">
    <property type="entry name" value="PTS SYSTEM GLUCITOL/SORBITOL-SPECIFIC EIIA COMPONENT"/>
    <property type="match status" value="1"/>
</dbReference>
<organism evidence="2 3">
    <name type="scientific">Loigolactobacillus coryniformis subsp. coryniformis CECT 5711</name>
    <dbReference type="NCBI Taxonomy" id="1185325"/>
    <lineage>
        <taxon>Bacteria</taxon>
        <taxon>Bacillati</taxon>
        <taxon>Bacillota</taxon>
        <taxon>Bacilli</taxon>
        <taxon>Lactobacillales</taxon>
        <taxon>Lactobacillaceae</taxon>
        <taxon>Loigolactobacillus</taxon>
    </lineage>
</organism>
<dbReference type="GO" id="GO:0008982">
    <property type="term" value="F:protein-N(PI)-phosphohistidine-sugar phosphotransferase activity"/>
    <property type="evidence" value="ECO:0007669"/>
    <property type="project" value="InterPro"/>
</dbReference>
<dbReference type="AlphaFoldDB" id="J2ZLT0"/>
<gene>
    <name evidence="2" type="ORF">A11Y_74114</name>
</gene>
<name>J2ZLT0_9LACO</name>
<sequence>MVQDINQKVIFETTVREIGQEAKDFSEIKMAILFGDEAPDALRSSCYIINVKPVQEQVTTAMVLQINDEIYKITAVGSEVQTNLTNLGHIAISFTGATSAELPGTLYVEDKPYPDIEVGSDIKIKQVN</sequence>
<dbReference type="SUPFAM" id="SSF141530">
    <property type="entry name" value="PTSIIA/GutA-like"/>
    <property type="match status" value="1"/>
</dbReference>
<dbReference type="Pfam" id="PF03829">
    <property type="entry name" value="PTSIIA_gutA"/>
    <property type="match status" value="1"/>
</dbReference>
<comment type="caution">
    <text evidence="2">The sequence shown here is derived from an EMBL/GenBank/DDBJ whole genome shotgun (WGS) entry which is preliminary data.</text>
</comment>
<dbReference type="RefSeq" id="WP_003680414.1">
    <property type="nucleotide sequence ID" value="NZ_AKFP01000113.1"/>
</dbReference>
<dbReference type="InterPro" id="IPR004716">
    <property type="entry name" value="PTS_IIA_glucitol/sorbitol-sp"/>
</dbReference>
<protein>
    <submittedName>
        <fullName evidence="2">Sorbitol PTS, EIIA</fullName>
    </submittedName>
</protein>
<dbReference type="EMBL" id="AKFP01000113">
    <property type="protein sequence ID" value="EJN53781.1"/>
    <property type="molecule type" value="Genomic_DNA"/>
</dbReference>
<accession>J2ZLT0</accession>
<dbReference type="Gene3D" id="2.40.33.40">
    <property type="entry name" value="Phosphotransferase system, glucitol/sorbitol-specific IIA component"/>
    <property type="match status" value="1"/>
</dbReference>
<dbReference type="STRING" id="1185325.A11Y_74114"/>
<dbReference type="GO" id="GO:0016301">
    <property type="term" value="F:kinase activity"/>
    <property type="evidence" value="ECO:0007669"/>
    <property type="project" value="TreeGrafter"/>
</dbReference>
<dbReference type="PATRIC" id="fig|1185325.3.peg.2592"/>
<dbReference type="PANTHER" id="PTHR40398:SF1">
    <property type="entry name" value="PTS SYSTEM GLUCITOL_SORBITOL-SPECIFIC EIIA COMPONENT"/>
    <property type="match status" value="1"/>
</dbReference>
<comment type="caution">
    <text evidence="1">Lacks conserved residue(s) required for the propagation of feature annotation.</text>
</comment>
<dbReference type="InterPro" id="IPR036665">
    <property type="entry name" value="PTS_IIA_glucitol/sorbitol_sf"/>
</dbReference>
<proteinExistence type="predicted"/>
<evidence type="ECO:0000313" key="2">
    <source>
        <dbReference type="EMBL" id="EJN53781.1"/>
    </source>
</evidence>
<evidence type="ECO:0000313" key="3">
    <source>
        <dbReference type="Proteomes" id="UP000007271"/>
    </source>
</evidence>
<evidence type="ECO:0000256" key="1">
    <source>
        <dbReference type="PROSITE-ProRule" id="PRU00420"/>
    </source>
</evidence>
<dbReference type="Proteomes" id="UP000007271">
    <property type="component" value="Unassembled WGS sequence"/>
</dbReference>
<dbReference type="GO" id="GO:0005737">
    <property type="term" value="C:cytoplasm"/>
    <property type="evidence" value="ECO:0007669"/>
    <property type="project" value="InterPro"/>
</dbReference>
<reference evidence="2 3" key="1">
    <citation type="submission" date="2012-05" db="EMBL/GenBank/DDBJ databases">
        <title>Complete Genome Sequence of Lactobacillus coryniformis CECT5711.</title>
        <authorList>
            <person name="Rodriguez J.M."/>
        </authorList>
    </citation>
    <scope>NUCLEOTIDE SEQUENCE [LARGE SCALE GENOMIC DNA]</scope>
    <source>
        <strain evidence="3">CECT5711</strain>
    </source>
</reference>
<dbReference type="PROSITE" id="PS51097">
    <property type="entry name" value="PTS_EIIA_TYPE_5"/>
    <property type="match status" value="1"/>
</dbReference>
<dbReference type="GO" id="GO:0009401">
    <property type="term" value="P:phosphoenolpyruvate-dependent sugar phosphotransferase system"/>
    <property type="evidence" value="ECO:0007669"/>
    <property type="project" value="InterPro"/>
</dbReference>